<dbReference type="AlphaFoldDB" id="A0A8F9XG84"/>
<evidence type="ECO:0000259" key="1">
    <source>
        <dbReference type="PROSITE" id="PS51502"/>
    </source>
</evidence>
<dbReference type="SMART" id="SM00886">
    <property type="entry name" value="Dabb"/>
    <property type="match status" value="1"/>
</dbReference>
<organism evidence="2 3">
    <name type="scientific">Horticoccus luteus</name>
    <dbReference type="NCBI Taxonomy" id="2862869"/>
    <lineage>
        <taxon>Bacteria</taxon>
        <taxon>Pseudomonadati</taxon>
        <taxon>Verrucomicrobiota</taxon>
        <taxon>Opitutia</taxon>
        <taxon>Opitutales</taxon>
        <taxon>Opitutaceae</taxon>
        <taxon>Horticoccus</taxon>
    </lineage>
</organism>
<keyword evidence="3" id="KW-1185">Reference proteome</keyword>
<accession>A0A8F9XG84</accession>
<dbReference type="InterPro" id="IPR013097">
    <property type="entry name" value="Dabb"/>
</dbReference>
<evidence type="ECO:0000313" key="3">
    <source>
        <dbReference type="Proteomes" id="UP000825051"/>
    </source>
</evidence>
<evidence type="ECO:0000313" key="2">
    <source>
        <dbReference type="EMBL" id="QYM77950.1"/>
    </source>
</evidence>
<dbReference type="Proteomes" id="UP000825051">
    <property type="component" value="Chromosome"/>
</dbReference>
<dbReference type="Pfam" id="PF07876">
    <property type="entry name" value="Dabb"/>
    <property type="match status" value="1"/>
</dbReference>
<gene>
    <name evidence="2" type="ORF">K0B96_11570</name>
</gene>
<dbReference type="SUPFAM" id="SSF54909">
    <property type="entry name" value="Dimeric alpha+beta barrel"/>
    <property type="match status" value="1"/>
</dbReference>
<name>A0A8F9XG84_9BACT</name>
<dbReference type="EMBL" id="CP080507">
    <property type="protein sequence ID" value="QYM77950.1"/>
    <property type="molecule type" value="Genomic_DNA"/>
</dbReference>
<proteinExistence type="predicted"/>
<dbReference type="RefSeq" id="WP_220161054.1">
    <property type="nucleotide sequence ID" value="NZ_CP080507.1"/>
</dbReference>
<dbReference type="KEGG" id="ole:K0B96_11570"/>
<dbReference type="Gene3D" id="3.30.70.100">
    <property type="match status" value="1"/>
</dbReference>
<feature type="domain" description="Stress-response A/B barrel" evidence="1">
    <location>
        <begin position="2"/>
        <end position="97"/>
    </location>
</feature>
<protein>
    <submittedName>
        <fullName evidence="2">Dabb family protein</fullName>
    </submittedName>
</protein>
<reference evidence="2" key="1">
    <citation type="submission" date="2021-08" db="EMBL/GenBank/DDBJ databases">
        <title>Genome of a novel bacterium of the phylum Verrucomicrobia, Oleiharenicola sp. KSB-15.</title>
        <authorList>
            <person name="Chung J.-H."/>
            <person name="Ahn J.-H."/>
            <person name="Yoon Y."/>
            <person name="Kim D.-Y."/>
            <person name="An S.-H."/>
            <person name="Park I."/>
            <person name="Yeon J."/>
        </authorList>
    </citation>
    <scope>NUCLEOTIDE SEQUENCE</scope>
    <source>
        <strain evidence="2">KSB-15</strain>
    </source>
</reference>
<sequence>MLVHTVYFWLKSDLTAAQREAFAAALASLRGIPMEAFYTGRPAALPARPVVDATFDHAITCVFADIAAHNVYQTHPLHLAFLAQCKTWWTRVQIYDAN</sequence>
<dbReference type="PROSITE" id="PS51502">
    <property type="entry name" value="S_R_A_B_BARREL"/>
    <property type="match status" value="1"/>
</dbReference>
<dbReference type="InterPro" id="IPR011008">
    <property type="entry name" value="Dimeric_a/b-barrel"/>
</dbReference>